<feature type="transmembrane region" description="Helical" evidence="9">
    <location>
        <begin position="495"/>
        <end position="514"/>
    </location>
</feature>
<evidence type="ECO:0000256" key="4">
    <source>
        <dbReference type="ARBA" id="ARBA00022692"/>
    </source>
</evidence>
<keyword evidence="11" id="KW-1185">Reference proteome</keyword>
<feature type="transmembrane region" description="Helical" evidence="9">
    <location>
        <begin position="63"/>
        <end position="80"/>
    </location>
</feature>
<dbReference type="InterPro" id="IPR001851">
    <property type="entry name" value="ABC_transp_permease"/>
</dbReference>
<evidence type="ECO:0008006" key="12">
    <source>
        <dbReference type="Google" id="ProtNLM"/>
    </source>
</evidence>
<dbReference type="CDD" id="cd06582">
    <property type="entry name" value="TM_PBP1_LivH_like"/>
    <property type="match status" value="1"/>
</dbReference>
<protein>
    <recommendedName>
        <fullName evidence="12">ABC transporter permease</fullName>
    </recommendedName>
</protein>
<keyword evidence="2" id="KW-0813">Transport</keyword>
<dbReference type="PANTHER" id="PTHR11795:SF451">
    <property type="entry name" value="ABC TRANSPORTER PERMEASE PROTEIN"/>
    <property type="match status" value="1"/>
</dbReference>
<comment type="caution">
    <text evidence="10">The sequence shown here is derived from an EMBL/GenBank/DDBJ whole genome shotgun (WGS) entry which is preliminary data.</text>
</comment>
<dbReference type="PANTHER" id="PTHR11795">
    <property type="entry name" value="BRANCHED-CHAIN AMINO ACID TRANSPORT SYSTEM PERMEASE PROTEIN LIVH"/>
    <property type="match status" value="1"/>
</dbReference>
<evidence type="ECO:0000256" key="6">
    <source>
        <dbReference type="ARBA" id="ARBA00022989"/>
    </source>
</evidence>
<keyword evidence="3" id="KW-1003">Cell membrane</keyword>
<feature type="transmembrane region" description="Helical" evidence="9">
    <location>
        <begin position="625"/>
        <end position="644"/>
    </location>
</feature>
<feature type="transmembrane region" description="Helical" evidence="9">
    <location>
        <begin position="425"/>
        <end position="446"/>
    </location>
</feature>
<feature type="transmembrane region" description="Helical" evidence="9">
    <location>
        <begin position="368"/>
        <end position="390"/>
    </location>
</feature>
<feature type="transmembrane region" description="Helical" evidence="9">
    <location>
        <begin position="239"/>
        <end position="257"/>
    </location>
</feature>
<evidence type="ECO:0000256" key="3">
    <source>
        <dbReference type="ARBA" id="ARBA00022475"/>
    </source>
</evidence>
<evidence type="ECO:0000256" key="2">
    <source>
        <dbReference type="ARBA" id="ARBA00022448"/>
    </source>
</evidence>
<feature type="transmembrane region" description="Helical" evidence="9">
    <location>
        <begin position="544"/>
        <end position="563"/>
    </location>
</feature>
<feature type="transmembrane region" description="Helical" evidence="9">
    <location>
        <begin position="92"/>
        <end position="117"/>
    </location>
</feature>
<dbReference type="EMBL" id="BAAAHE010000002">
    <property type="protein sequence ID" value="GAA0604056.1"/>
    <property type="molecule type" value="Genomic_DNA"/>
</dbReference>
<feature type="transmembrane region" description="Helical" evidence="9">
    <location>
        <begin position="137"/>
        <end position="159"/>
    </location>
</feature>
<evidence type="ECO:0000256" key="8">
    <source>
        <dbReference type="ARBA" id="ARBA00037998"/>
    </source>
</evidence>
<comment type="similarity">
    <text evidence="8">Belongs to the binding-protein-dependent transport system permease family. LivHM subfamily.</text>
</comment>
<feature type="transmembrane region" description="Helical" evidence="9">
    <location>
        <begin position="269"/>
        <end position="285"/>
    </location>
</feature>
<feature type="transmembrane region" description="Helical" evidence="9">
    <location>
        <begin position="6"/>
        <end position="27"/>
    </location>
</feature>
<feature type="transmembrane region" description="Helical" evidence="9">
    <location>
        <begin position="306"/>
        <end position="330"/>
    </location>
</feature>
<dbReference type="CDD" id="cd06581">
    <property type="entry name" value="TM_PBP1_LivM_like"/>
    <property type="match status" value="1"/>
</dbReference>
<organism evidence="10 11">
    <name type="scientific">Sporichthya brevicatena</name>
    <dbReference type="NCBI Taxonomy" id="171442"/>
    <lineage>
        <taxon>Bacteria</taxon>
        <taxon>Bacillati</taxon>
        <taxon>Actinomycetota</taxon>
        <taxon>Actinomycetes</taxon>
        <taxon>Sporichthyales</taxon>
        <taxon>Sporichthyaceae</taxon>
        <taxon>Sporichthya</taxon>
    </lineage>
</organism>
<dbReference type="RefSeq" id="WP_344600680.1">
    <property type="nucleotide sequence ID" value="NZ_BAAAHE010000002.1"/>
</dbReference>
<dbReference type="InterPro" id="IPR043428">
    <property type="entry name" value="LivM-like"/>
</dbReference>
<reference evidence="10 11" key="1">
    <citation type="journal article" date="2019" name="Int. J. Syst. Evol. Microbiol.">
        <title>The Global Catalogue of Microorganisms (GCM) 10K type strain sequencing project: providing services to taxonomists for standard genome sequencing and annotation.</title>
        <authorList>
            <consortium name="The Broad Institute Genomics Platform"/>
            <consortium name="The Broad Institute Genome Sequencing Center for Infectious Disease"/>
            <person name="Wu L."/>
            <person name="Ma J."/>
        </authorList>
    </citation>
    <scope>NUCLEOTIDE SEQUENCE [LARGE SCALE GENOMIC DNA]</scope>
    <source>
        <strain evidence="10 11">JCM 10671</strain>
    </source>
</reference>
<dbReference type="InterPro" id="IPR052157">
    <property type="entry name" value="BCAA_transport_permease"/>
</dbReference>
<evidence type="ECO:0000256" key="7">
    <source>
        <dbReference type="ARBA" id="ARBA00023136"/>
    </source>
</evidence>
<comment type="subcellular location">
    <subcellularLocation>
        <location evidence="1">Cell membrane</location>
        <topology evidence="1">Multi-pass membrane protein</topology>
    </subcellularLocation>
</comment>
<gene>
    <name evidence="10" type="ORF">GCM10009547_02240</name>
</gene>
<feature type="transmembrane region" description="Helical" evidence="9">
    <location>
        <begin position="396"/>
        <end position="418"/>
    </location>
</feature>
<evidence type="ECO:0000313" key="11">
    <source>
        <dbReference type="Proteomes" id="UP001500957"/>
    </source>
</evidence>
<keyword evidence="7 9" id="KW-0472">Membrane</keyword>
<proteinExistence type="inferred from homology"/>
<name>A0ABN1G4M3_9ACTN</name>
<feature type="transmembrane region" description="Helical" evidence="9">
    <location>
        <begin position="336"/>
        <end position="356"/>
    </location>
</feature>
<evidence type="ECO:0000256" key="1">
    <source>
        <dbReference type="ARBA" id="ARBA00004651"/>
    </source>
</evidence>
<evidence type="ECO:0000256" key="5">
    <source>
        <dbReference type="ARBA" id="ARBA00022970"/>
    </source>
</evidence>
<keyword evidence="5" id="KW-0029">Amino-acid transport</keyword>
<accession>A0ABN1G4M3</accession>
<feature type="transmembrane region" description="Helical" evidence="9">
    <location>
        <begin position="215"/>
        <end position="234"/>
    </location>
</feature>
<keyword evidence="6 9" id="KW-1133">Transmembrane helix</keyword>
<feature type="transmembrane region" description="Helical" evidence="9">
    <location>
        <begin position="191"/>
        <end position="209"/>
    </location>
</feature>
<dbReference type="Proteomes" id="UP001500957">
    <property type="component" value="Unassembled WGS sequence"/>
</dbReference>
<evidence type="ECO:0000256" key="9">
    <source>
        <dbReference type="SAM" id="Phobius"/>
    </source>
</evidence>
<sequence length="702" mass="73970">MNEFLNYLVPGIADGSVYALAALGLVLTYKTSGVFNFAHGALAATGGYVFYEGYVEQSWPWPLAFLISLLVVGVLGGLLLERLATLLSSAPTVTTVVATVGLLVLLQSLMTAIYGASDKKSGDFLPTNGPRVGDVTISYGDMMITGFCLATSLALFAFFGRTRMGRAMTAVVDDPDLLALQKSNPSAVRRLSWVLGACFASISGMLLAPKLGVSVNVLVLIVIAAYGAAALGLFENLPLTVAGAFVIGILVNYLPSLTQQTDSLFLKSMPRNVPFIVLLLVFLLVPSRKLTERGVRNARRLKTPKAFPVPVTATGLGALLLVLIAVPHLVADTDVTVYSGFMAYAIIFLSLGMLLYMSGMISLCHLGFAAIGATVSAKLMTLGFFGWMPLVGDKTVSWPVAVLLGGLVAVPFGAVVAIPAIRLAGIYVAVATFGFGILLQQAFYFAPVMFDRAALVQHPRPGEDFIVPPTQKRTEAVEGTAASLFGIDFSDEKNYYYLALTVFVLMAAIVLLLLRSRLGTLLRAMADSPVALDAHGANTNVMRIAVFCLSAFMAGVGGGVLAGVTQSASGNPGGTFDYTVSLIFVAILGFCGRRPILSPLLAAFAYQVIKIYPPFDNPTMIDYRGVIFGGLAIFVAVAPALNLGSLLGRRGIERTPEGGGGGGSPVRERLNPTPVRPVTIRIPELEPALVGSGAARTKGHEA</sequence>
<evidence type="ECO:0000313" key="10">
    <source>
        <dbReference type="EMBL" id="GAA0604056.1"/>
    </source>
</evidence>
<dbReference type="Pfam" id="PF02653">
    <property type="entry name" value="BPD_transp_2"/>
    <property type="match status" value="2"/>
</dbReference>
<keyword evidence="4 9" id="KW-0812">Transmembrane</keyword>